<evidence type="ECO:0000256" key="1">
    <source>
        <dbReference type="ARBA" id="ARBA00004141"/>
    </source>
</evidence>
<organism evidence="7 8">
    <name type="scientific">Diversispora eburnea</name>
    <dbReference type="NCBI Taxonomy" id="1213867"/>
    <lineage>
        <taxon>Eukaryota</taxon>
        <taxon>Fungi</taxon>
        <taxon>Fungi incertae sedis</taxon>
        <taxon>Mucoromycota</taxon>
        <taxon>Glomeromycotina</taxon>
        <taxon>Glomeromycetes</taxon>
        <taxon>Diversisporales</taxon>
        <taxon>Diversisporaceae</taxon>
        <taxon>Diversispora</taxon>
    </lineage>
</organism>
<feature type="transmembrane region" description="Helical" evidence="5">
    <location>
        <begin position="47"/>
        <end position="67"/>
    </location>
</feature>
<feature type="transmembrane region" description="Helical" evidence="5">
    <location>
        <begin position="76"/>
        <end position="96"/>
    </location>
</feature>
<feature type="transmembrane region" description="Helical" evidence="5">
    <location>
        <begin position="102"/>
        <end position="135"/>
    </location>
</feature>
<keyword evidence="2 5" id="KW-0812">Transmembrane</keyword>
<dbReference type="EMBL" id="CAJVPK010000415">
    <property type="protein sequence ID" value="CAG8507390.1"/>
    <property type="molecule type" value="Genomic_DNA"/>
</dbReference>
<reference evidence="7" key="1">
    <citation type="submission" date="2021-06" db="EMBL/GenBank/DDBJ databases">
        <authorList>
            <person name="Kallberg Y."/>
            <person name="Tangrot J."/>
            <person name="Rosling A."/>
        </authorList>
    </citation>
    <scope>NUCLEOTIDE SEQUENCE</scope>
    <source>
        <strain evidence="7">AZ414A</strain>
    </source>
</reference>
<dbReference type="GO" id="GO:0022857">
    <property type="term" value="F:transmembrane transporter activity"/>
    <property type="evidence" value="ECO:0007669"/>
    <property type="project" value="InterPro"/>
</dbReference>
<evidence type="ECO:0000256" key="5">
    <source>
        <dbReference type="SAM" id="Phobius"/>
    </source>
</evidence>
<feature type="transmembrane region" description="Helical" evidence="5">
    <location>
        <begin position="251"/>
        <end position="272"/>
    </location>
</feature>
<name>A0A9N9F428_9GLOM</name>
<accession>A0A9N9F428</accession>
<dbReference type="InterPro" id="IPR036259">
    <property type="entry name" value="MFS_trans_sf"/>
</dbReference>
<keyword evidence="4 5" id="KW-0472">Membrane</keyword>
<feature type="transmembrane region" description="Helical" evidence="5">
    <location>
        <begin position="147"/>
        <end position="173"/>
    </location>
</feature>
<dbReference type="Pfam" id="PF23262">
    <property type="entry name" value="NFD4_C"/>
    <property type="match status" value="1"/>
</dbReference>
<evidence type="ECO:0000259" key="6">
    <source>
        <dbReference type="PROSITE" id="PS50850"/>
    </source>
</evidence>
<feature type="transmembrane region" description="Helical" evidence="5">
    <location>
        <begin position="278"/>
        <end position="299"/>
    </location>
</feature>
<dbReference type="Proteomes" id="UP000789706">
    <property type="component" value="Unassembled WGS sequence"/>
</dbReference>
<dbReference type="PANTHER" id="PTHR21576">
    <property type="entry name" value="UNCHARACTERIZED NODULIN-LIKE PROTEIN"/>
    <property type="match status" value="1"/>
</dbReference>
<keyword evidence="8" id="KW-1185">Reference proteome</keyword>
<keyword evidence="3 5" id="KW-1133">Transmembrane helix</keyword>
<comment type="subcellular location">
    <subcellularLocation>
        <location evidence="1">Membrane</location>
        <topology evidence="1">Multi-pass membrane protein</topology>
    </subcellularLocation>
</comment>
<feature type="transmembrane region" description="Helical" evidence="5">
    <location>
        <begin position="353"/>
        <end position="372"/>
    </location>
</feature>
<protein>
    <submittedName>
        <fullName evidence="7">4273_t:CDS:1</fullName>
    </submittedName>
</protein>
<feature type="domain" description="Major facilitator superfamily (MFS) profile" evidence="6">
    <location>
        <begin position="162"/>
        <end position="383"/>
    </location>
</feature>
<dbReference type="PANTHER" id="PTHR21576:SF158">
    <property type="entry name" value="RIBOSOMAL RNA-PROCESSING PROTEIN 12-LIKE CONSERVED DOMAIN-CONTAINING PROTEIN"/>
    <property type="match status" value="1"/>
</dbReference>
<dbReference type="PROSITE" id="PS50850">
    <property type="entry name" value="MFS"/>
    <property type="match status" value="1"/>
</dbReference>
<feature type="transmembrane region" description="Helical" evidence="5">
    <location>
        <begin position="9"/>
        <end position="27"/>
    </location>
</feature>
<evidence type="ECO:0000313" key="7">
    <source>
        <dbReference type="EMBL" id="CAG8507390.1"/>
    </source>
</evidence>
<dbReference type="InterPro" id="IPR056555">
    <property type="entry name" value="NFD4_C"/>
</dbReference>
<gene>
    <name evidence="7" type="ORF">DEBURN_LOCUS4996</name>
</gene>
<dbReference type="OrthoDB" id="410267at2759"/>
<comment type="caution">
    <text evidence="7">The sequence shown here is derived from an EMBL/GenBank/DDBJ whole genome shotgun (WGS) entry which is preliminary data.</text>
</comment>
<feature type="transmembrane region" description="Helical" evidence="5">
    <location>
        <begin position="311"/>
        <end position="333"/>
    </location>
</feature>
<sequence>MNSSLKLKLSYFGTVLVSSISGTQYLFSAYSTALADRLGFNSVQINTIGSAANYGVFLSTPFFGYIVDNYGSRRTCLYSSFFVFTGFFCLAMTYEGIFKSTSFILCAFYLFISGVASSAAFGFPVAAFGLSAFLLSQINNLFFKKDTFSFLIFLSIATGSYVLLFGAVMLLLAGTGLMYINNVGAIIKYLYLTNSDKNNNLTNSIQEGSSHKIQGLQNFHVSLLSISSCIGRISAGIFSDITKEQFKIRRILYLFLSGIYLLSGHLLMGFFINSLNYLYLVTILMGLGYGTVFSIGPVITNEWFGSRRFGFNWGVMTIFAGMGGQLFNLYFGYNNDLHQKNKCSGTECYKQAFYLSCSGIIISIGIITRLLYRRIKRDNYQRL</sequence>
<evidence type="ECO:0000256" key="2">
    <source>
        <dbReference type="ARBA" id="ARBA00022692"/>
    </source>
</evidence>
<dbReference type="GO" id="GO:0016020">
    <property type="term" value="C:membrane"/>
    <property type="evidence" value="ECO:0007669"/>
    <property type="project" value="UniProtKB-SubCell"/>
</dbReference>
<dbReference type="SUPFAM" id="SSF103473">
    <property type="entry name" value="MFS general substrate transporter"/>
    <property type="match status" value="1"/>
</dbReference>
<evidence type="ECO:0000256" key="4">
    <source>
        <dbReference type="ARBA" id="ARBA00023136"/>
    </source>
</evidence>
<dbReference type="Gene3D" id="1.20.1250.20">
    <property type="entry name" value="MFS general substrate transporter like domains"/>
    <property type="match status" value="2"/>
</dbReference>
<evidence type="ECO:0000313" key="8">
    <source>
        <dbReference type="Proteomes" id="UP000789706"/>
    </source>
</evidence>
<proteinExistence type="predicted"/>
<dbReference type="InterPro" id="IPR020846">
    <property type="entry name" value="MFS_dom"/>
</dbReference>
<evidence type="ECO:0000256" key="3">
    <source>
        <dbReference type="ARBA" id="ARBA00022989"/>
    </source>
</evidence>
<dbReference type="AlphaFoldDB" id="A0A9N9F428"/>